<proteinExistence type="predicted"/>
<accession>A0A644ZW35</accession>
<dbReference type="CDD" id="cd02020">
    <property type="entry name" value="CMPK"/>
    <property type="match status" value="1"/>
</dbReference>
<dbReference type="AlphaFoldDB" id="A0A644ZW35"/>
<keyword evidence="4 9" id="KW-0418">Kinase</keyword>
<dbReference type="InterPro" id="IPR027417">
    <property type="entry name" value="P-loop_NTPase"/>
</dbReference>
<comment type="caution">
    <text evidence="9">The sequence shown here is derived from an EMBL/GenBank/DDBJ whole genome shotgun (WGS) entry which is preliminary data.</text>
</comment>
<evidence type="ECO:0000259" key="8">
    <source>
        <dbReference type="Pfam" id="PF02224"/>
    </source>
</evidence>
<keyword evidence="3" id="KW-0547">Nucleotide-binding</keyword>
<name>A0A644ZW35_9ZZZZ</name>
<evidence type="ECO:0000256" key="5">
    <source>
        <dbReference type="ARBA" id="ARBA00022840"/>
    </source>
</evidence>
<evidence type="ECO:0000256" key="2">
    <source>
        <dbReference type="ARBA" id="ARBA00022679"/>
    </source>
</evidence>
<keyword evidence="2 9" id="KW-0808">Transferase</keyword>
<gene>
    <name evidence="9" type="primary">cmk_42</name>
    <name evidence="9" type="ORF">SDC9_91737</name>
</gene>
<evidence type="ECO:0000256" key="1">
    <source>
        <dbReference type="ARBA" id="ARBA00012906"/>
    </source>
</evidence>
<comment type="catalytic activity">
    <reaction evidence="7">
        <text>CMP + ATP = CDP + ADP</text>
        <dbReference type="Rhea" id="RHEA:11600"/>
        <dbReference type="ChEBI" id="CHEBI:30616"/>
        <dbReference type="ChEBI" id="CHEBI:58069"/>
        <dbReference type="ChEBI" id="CHEBI:60377"/>
        <dbReference type="ChEBI" id="CHEBI:456216"/>
        <dbReference type="EC" id="2.7.4.25"/>
    </reaction>
</comment>
<dbReference type="SUPFAM" id="SSF52540">
    <property type="entry name" value="P-loop containing nucleoside triphosphate hydrolases"/>
    <property type="match status" value="1"/>
</dbReference>
<dbReference type="GO" id="GO:0036430">
    <property type="term" value="F:CMP kinase activity"/>
    <property type="evidence" value="ECO:0007669"/>
    <property type="project" value="RHEA"/>
</dbReference>
<evidence type="ECO:0000256" key="3">
    <source>
        <dbReference type="ARBA" id="ARBA00022741"/>
    </source>
</evidence>
<sequence length="112" mass="13018">MQREVGRNYDVVMDGRDITTNVLPHTKHKFYVTASAEIRAERRLKELRARGNQEDSYEKVLADIQQRDHNDSTRPYMPLRKTDDSMLIDTSNMTIEEALTRLLAAISEKEAH</sequence>
<dbReference type="InterPro" id="IPR011994">
    <property type="entry name" value="Cytidylate_kinase_dom"/>
</dbReference>
<dbReference type="EMBL" id="VSSQ01010726">
    <property type="protein sequence ID" value="MPM45052.1"/>
    <property type="molecule type" value="Genomic_DNA"/>
</dbReference>
<protein>
    <recommendedName>
        <fullName evidence="1">(d)CMP kinase</fullName>
        <ecNumber evidence="1">2.7.4.25</ecNumber>
    </recommendedName>
</protein>
<evidence type="ECO:0000313" key="9">
    <source>
        <dbReference type="EMBL" id="MPM45052.1"/>
    </source>
</evidence>
<dbReference type="Gene3D" id="3.40.50.300">
    <property type="entry name" value="P-loop containing nucleotide triphosphate hydrolases"/>
    <property type="match status" value="1"/>
</dbReference>
<dbReference type="EC" id="2.7.4.25" evidence="1"/>
<evidence type="ECO:0000256" key="4">
    <source>
        <dbReference type="ARBA" id="ARBA00022777"/>
    </source>
</evidence>
<dbReference type="Pfam" id="PF02224">
    <property type="entry name" value="Cytidylate_kin"/>
    <property type="match status" value="1"/>
</dbReference>
<feature type="domain" description="Cytidylate kinase" evidence="8">
    <location>
        <begin position="2"/>
        <end position="106"/>
    </location>
</feature>
<keyword evidence="5" id="KW-0067">ATP-binding</keyword>
<reference evidence="9" key="1">
    <citation type="submission" date="2019-08" db="EMBL/GenBank/DDBJ databases">
        <authorList>
            <person name="Kucharzyk K."/>
            <person name="Murdoch R.W."/>
            <person name="Higgins S."/>
            <person name="Loffler F."/>
        </authorList>
    </citation>
    <scope>NUCLEOTIDE SEQUENCE</scope>
</reference>
<dbReference type="GO" id="GO:0036431">
    <property type="term" value="F:dCMP kinase activity"/>
    <property type="evidence" value="ECO:0007669"/>
    <property type="project" value="InterPro"/>
</dbReference>
<comment type="catalytic activity">
    <reaction evidence="6">
        <text>dCMP + ATP = dCDP + ADP</text>
        <dbReference type="Rhea" id="RHEA:25094"/>
        <dbReference type="ChEBI" id="CHEBI:30616"/>
        <dbReference type="ChEBI" id="CHEBI:57566"/>
        <dbReference type="ChEBI" id="CHEBI:58593"/>
        <dbReference type="ChEBI" id="CHEBI:456216"/>
        <dbReference type="EC" id="2.7.4.25"/>
    </reaction>
</comment>
<evidence type="ECO:0000256" key="7">
    <source>
        <dbReference type="ARBA" id="ARBA00048478"/>
    </source>
</evidence>
<evidence type="ECO:0000256" key="6">
    <source>
        <dbReference type="ARBA" id="ARBA00047615"/>
    </source>
</evidence>
<organism evidence="9">
    <name type="scientific">bioreactor metagenome</name>
    <dbReference type="NCBI Taxonomy" id="1076179"/>
    <lineage>
        <taxon>unclassified sequences</taxon>
        <taxon>metagenomes</taxon>
        <taxon>ecological metagenomes</taxon>
    </lineage>
</organism>
<dbReference type="GO" id="GO:0005524">
    <property type="term" value="F:ATP binding"/>
    <property type="evidence" value="ECO:0007669"/>
    <property type="project" value="UniProtKB-KW"/>
</dbReference>